<keyword evidence="2" id="KW-1185">Reference proteome</keyword>
<dbReference type="Proteomes" id="UP001146067">
    <property type="component" value="Unassembled WGS sequence"/>
</dbReference>
<dbReference type="EMBL" id="JAPZVP010000019">
    <property type="protein sequence ID" value="MDA1362112.1"/>
    <property type="molecule type" value="Genomic_DNA"/>
</dbReference>
<proteinExistence type="predicted"/>
<comment type="caution">
    <text evidence="1">The sequence shown here is derived from an EMBL/GenBank/DDBJ whole genome shotgun (WGS) entry which is preliminary data.</text>
</comment>
<dbReference type="RefSeq" id="WP_270112155.1">
    <property type="nucleotide sequence ID" value="NZ_JAPZVP010000019.1"/>
</dbReference>
<reference evidence="1" key="1">
    <citation type="submission" date="2022-12" db="EMBL/GenBank/DDBJ databases">
        <title>Gycomyces niveus sp.nov.,a novel actinomycete isolated from soil in Shouguan.</title>
        <authorList>
            <person name="Yang X."/>
        </authorList>
    </citation>
    <scope>NUCLEOTIDE SEQUENCE</scope>
    <source>
        <strain evidence="1">NEAU-A15</strain>
    </source>
</reference>
<sequence length="93" mass="10217">MTDTPVQNDVAAYRASVERHLDDLLEDIRQDLVAGLRAHLADVAADLRPGETLEQRLGGHARFAAAVLGYSPVLEPFQQDYATAPPSRRVYTS</sequence>
<gene>
    <name evidence="1" type="ORF">O1R50_20970</name>
</gene>
<name>A0A9X3SRV6_9ACTN</name>
<protein>
    <submittedName>
        <fullName evidence="1">Uncharacterized protein</fullName>
    </submittedName>
</protein>
<organism evidence="1 2">
    <name type="scientific">Glycomyces luteolus</name>
    <dbReference type="NCBI Taxonomy" id="2670330"/>
    <lineage>
        <taxon>Bacteria</taxon>
        <taxon>Bacillati</taxon>
        <taxon>Actinomycetota</taxon>
        <taxon>Actinomycetes</taxon>
        <taxon>Glycomycetales</taxon>
        <taxon>Glycomycetaceae</taxon>
        <taxon>Glycomyces</taxon>
    </lineage>
</organism>
<accession>A0A9X3SRV6</accession>
<dbReference type="AlphaFoldDB" id="A0A9X3SRV6"/>
<evidence type="ECO:0000313" key="2">
    <source>
        <dbReference type="Proteomes" id="UP001146067"/>
    </source>
</evidence>
<evidence type="ECO:0000313" key="1">
    <source>
        <dbReference type="EMBL" id="MDA1362112.1"/>
    </source>
</evidence>